<evidence type="ECO:0000313" key="1">
    <source>
        <dbReference type="EMBL" id="OBZ73930.1"/>
    </source>
</evidence>
<name>A0A1C7MAJ4_GRIFR</name>
<dbReference type="SUPFAM" id="SSF53098">
    <property type="entry name" value="Ribonuclease H-like"/>
    <property type="match status" value="1"/>
</dbReference>
<dbReference type="STRING" id="5627.A0A1C7MAJ4"/>
<dbReference type="Proteomes" id="UP000092993">
    <property type="component" value="Unassembled WGS sequence"/>
</dbReference>
<dbReference type="OMA" id="ENCERWG"/>
<dbReference type="EMBL" id="LUGG01000006">
    <property type="protein sequence ID" value="OBZ73930.1"/>
    <property type="molecule type" value="Genomic_DNA"/>
</dbReference>
<dbReference type="GO" id="GO:0003676">
    <property type="term" value="F:nucleic acid binding"/>
    <property type="evidence" value="ECO:0007669"/>
    <property type="project" value="InterPro"/>
</dbReference>
<organism evidence="1 2">
    <name type="scientific">Grifola frondosa</name>
    <name type="common">Maitake</name>
    <name type="synonym">Polyporus frondosus</name>
    <dbReference type="NCBI Taxonomy" id="5627"/>
    <lineage>
        <taxon>Eukaryota</taxon>
        <taxon>Fungi</taxon>
        <taxon>Dikarya</taxon>
        <taxon>Basidiomycota</taxon>
        <taxon>Agaricomycotina</taxon>
        <taxon>Agaricomycetes</taxon>
        <taxon>Polyporales</taxon>
        <taxon>Grifolaceae</taxon>
        <taxon>Grifola</taxon>
    </lineage>
</organism>
<dbReference type="OrthoDB" id="3237746at2759"/>
<comment type="caution">
    <text evidence="1">The sequence shown here is derived from an EMBL/GenBank/DDBJ whole genome shotgun (WGS) entry which is preliminary data.</text>
</comment>
<accession>A0A1C7MAJ4</accession>
<dbReference type="InterPro" id="IPR036397">
    <property type="entry name" value="RNaseH_sf"/>
</dbReference>
<evidence type="ECO:0008006" key="3">
    <source>
        <dbReference type="Google" id="ProtNLM"/>
    </source>
</evidence>
<keyword evidence="2" id="KW-1185">Reference proteome</keyword>
<protein>
    <recommendedName>
        <fullName evidence="3">Integrase catalytic domain-containing protein</fullName>
    </recommendedName>
</protein>
<dbReference type="Gene3D" id="3.30.420.10">
    <property type="entry name" value="Ribonuclease H-like superfamily/Ribonuclease H"/>
    <property type="match status" value="1"/>
</dbReference>
<reference evidence="1 2" key="1">
    <citation type="submission" date="2016-03" db="EMBL/GenBank/DDBJ databases">
        <title>Whole genome sequencing of Grifola frondosa 9006-11.</title>
        <authorList>
            <person name="Min B."/>
            <person name="Park H."/>
            <person name="Kim J.-G."/>
            <person name="Cho H."/>
            <person name="Oh Y.-L."/>
            <person name="Kong W.-S."/>
            <person name="Choi I.-G."/>
        </authorList>
    </citation>
    <scope>NUCLEOTIDE SEQUENCE [LARGE SCALE GENOMIC DNA]</scope>
    <source>
        <strain evidence="1 2">9006-11</strain>
    </source>
</reference>
<proteinExistence type="predicted"/>
<dbReference type="InterPro" id="IPR012337">
    <property type="entry name" value="RNaseH-like_sf"/>
</dbReference>
<dbReference type="AlphaFoldDB" id="A0A1C7MAJ4"/>
<sequence>MCATWHMHTHVVATYSPWINGLVEGTNKLLLHILQRLCSPDLNDADLDAATWDTLPNQWPDRLDEAIHALNTRILPALKFKPKELLFSLPINTNPTPLADASEPVDAIATMLHLAYAAQQNLDGSNAAIAHAVQRQSAFDRRVQRTKPGEIIFIPGSLVQVHRSDLETTLSTARKLLPRWSQPRRVTERIWNSYKLTTINGVPMNGTFHARRLRPYHLNSSSQLALDEGRRAANENAWIDTV</sequence>
<evidence type="ECO:0000313" key="2">
    <source>
        <dbReference type="Proteomes" id="UP000092993"/>
    </source>
</evidence>
<gene>
    <name evidence="1" type="ORF">A0H81_06556</name>
</gene>